<sequence>MHRSVHRHDASTHRIAPRSTTRTIRITRTIRTTTRRRLRVLAVPTAVLLAAGAGGSALAVPPPDAAHPAPPAAAARSAAHRPDDPRLTGSAKLRRVDGDDVRFSFDAHFRRDQTPGDARGTFGFRHVGKTDSGWAKGRVDCLVTGGKVATASGIVTGTDIPGLKGKRVGFSVHDVRGGPDRLGYSWAATPGPATTKDLPRCVSAAPFETVERGDFTVVPWDEPVR</sequence>
<organism evidence="2 3">
    <name type="scientific">Streptomyces paromomycinus</name>
    <name type="common">Streptomyces rimosus subsp. paromomycinus</name>
    <dbReference type="NCBI Taxonomy" id="92743"/>
    <lineage>
        <taxon>Bacteria</taxon>
        <taxon>Bacillati</taxon>
        <taxon>Actinomycetota</taxon>
        <taxon>Actinomycetes</taxon>
        <taxon>Kitasatosporales</taxon>
        <taxon>Streptomycetaceae</taxon>
        <taxon>Streptomyces</taxon>
    </lineage>
</organism>
<reference evidence="2 3" key="1">
    <citation type="submission" date="2018-11" db="EMBL/GenBank/DDBJ databases">
        <title>Whole genome sequence of Streptomyces paromomycinus NBRC 15454(T).</title>
        <authorList>
            <person name="Komaki H."/>
            <person name="Tamura T."/>
        </authorList>
    </citation>
    <scope>NUCLEOTIDE SEQUENCE [LARGE SCALE GENOMIC DNA]</scope>
    <source>
        <strain evidence="2 3">NBRC 15454</strain>
    </source>
</reference>
<dbReference type="AlphaFoldDB" id="A0A401WD67"/>
<protein>
    <recommendedName>
        <fullName evidence="4">Repetin</fullName>
    </recommendedName>
</protein>
<keyword evidence="3" id="KW-1185">Reference proteome</keyword>
<evidence type="ECO:0000313" key="2">
    <source>
        <dbReference type="EMBL" id="GCD47257.1"/>
    </source>
</evidence>
<feature type="region of interest" description="Disordered" evidence="1">
    <location>
        <begin position="61"/>
        <end position="91"/>
    </location>
</feature>
<dbReference type="Proteomes" id="UP000286746">
    <property type="component" value="Unassembled WGS sequence"/>
</dbReference>
<feature type="compositionally biased region" description="Pro residues" evidence="1">
    <location>
        <begin position="61"/>
        <end position="71"/>
    </location>
</feature>
<feature type="region of interest" description="Disordered" evidence="1">
    <location>
        <begin position="1"/>
        <end position="22"/>
    </location>
</feature>
<dbReference type="EMBL" id="BHZD01000001">
    <property type="protein sequence ID" value="GCD47257.1"/>
    <property type="molecule type" value="Genomic_DNA"/>
</dbReference>
<dbReference type="RefSeq" id="WP_125057413.1">
    <property type="nucleotide sequence ID" value="NZ_BHZD01000001.1"/>
</dbReference>
<evidence type="ECO:0008006" key="4">
    <source>
        <dbReference type="Google" id="ProtNLM"/>
    </source>
</evidence>
<evidence type="ECO:0000256" key="1">
    <source>
        <dbReference type="SAM" id="MobiDB-lite"/>
    </source>
</evidence>
<name>A0A401WD67_STREY</name>
<evidence type="ECO:0000313" key="3">
    <source>
        <dbReference type="Proteomes" id="UP000286746"/>
    </source>
</evidence>
<gene>
    <name evidence="2" type="ORF">GKJPGBOP_07023</name>
</gene>
<accession>A0A401WD67</accession>
<comment type="caution">
    <text evidence="2">The sequence shown here is derived from an EMBL/GenBank/DDBJ whole genome shotgun (WGS) entry which is preliminary data.</text>
</comment>
<proteinExistence type="predicted"/>